<name>A0A2A8CUI5_9BACT</name>
<dbReference type="Proteomes" id="UP000220102">
    <property type="component" value="Unassembled WGS sequence"/>
</dbReference>
<sequence length="187" mass="21331">MENYQERKSWSVKQKNIHAELADLMNLSDTDKELLSNLQSEAEEQTNALTDDFYERLLAHENTKEYLEGEDMDDRHAMIADWFVDLFSGSYDEEYVAHRLNIGHIHVRIGLPVRYPLSMIDVISRHGENVVAKSSDPEQAKRAFQKALSLDIAVFNQAYEDRQLKHLADLVGGERLARRLLTGGAGG</sequence>
<dbReference type="EMBL" id="PDEQ01000009">
    <property type="protein sequence ID" value="PEN11414.1"/>
    <property type="molecule type" value="Genomic_DNA"/>
</dbReference>
<comment type="caution">
    <text evidence="2">The sequence shown here is derived from an EMBL/GenBank/DDBJ whole genome shotgun (WGS) entry which is preliminary data.</text>
</comment>
<dbReference type="OrthoDB" id="9800154at2"/>
<proteinExistence type="predicted"/>
<evidence type="ECO:0000313" key="3">
    <source>
        <dbReference type="Proteomes" id="UP000220102"/>
    </source>
</evidence>
<reference evidence="2 3" key="1">
    <citation type="submission" date="2017-10" db="EMBL/GenBank/DDBJ databases">
        <title>Draft genome of Longibacter Salinarum.</title>
        <authorList>
            <person name="Goh K.M."/>
            <person name="Shamsir M.S."/>
            <person name="Lim S.W."/>
        </authorList>
    </citation>
    <scope>NUCLEOTIDE SEQUENCE [LARGE SCALE GENOMIC DNA]</scope>
    <source>
        <strain evidence="2 3">KCTC 52045</strain>
    </source>
</reference>
<accession>A0A2A8CUI5</accession>
<dbReference type="GO" id="GO:0020037">
    <property type="term" value="F:heme binding"/>
    <property type="evidence" value="ECO:0007669"/>
    <property type="project" value="InterPro"/>
</dbReference>
<keyword evidence="2" id="KW-0418">Kinase</keyword>
<dbReference type="AlphaFoldDB" id="A0A2A8CUI5"/>
<organism evidence="2 3">
    <name type="scientific">Longibacter salinarum</name>
    <dbReference type="NCBI Taxonomy" id="1850348"/>
    <lineage>
        <taxon>Bacteria</taxon>
        <taxon>Pseudomonadati</taxon>
        <taxon>Rhodothermota</taxon>
        <taxon>Rhodothermia</taxon>
        <taxon>Rhodothermales</taxon>
        <taxon>Salisaetaceae</taxon>
        <taxon>Longibacter</taxon>
    </lineage>
</organism>
<dbReference type="InterPro" id="IPR044398">
    <property type="entry name" value="Globin-sensor_dom"/>
</dbReference>
<gene>
    <name evidence="2" type="ORF">CRI94_15365</name>
</gene>
<dbReference type="GO" id="GO:0019825">
    <property type="term" value="F:oxygen binding"/>
    <property type="evidence" value="ECO:0007669"/>
    <property type="project" value="InterPro"/>
</dbReference>
<evidence type="ECO:0000313" key="2">
    <source>
        <dbReference type="EMBL" id="PEN11414.1"/>
    </source>
</evidence>
<evidence type="ECO:0000259" key="1">
    <source>
        <dbReference type="Pfam" id="PF11563"/>
    </source>
</evidence>
<dbReference type="InterPro" id="IPR009050">
    <property type="entry name" value="Globin-like_sf"/>
</dbReference>
<dbReference type="RefSeq" id="WP_098077912.1">
    <property type="nucleotide sequence ID" value="NZ_PDEQ01000009.1"/>
</dbReference>
<dbReference type="Pfam" id="PF11563">
    <property type="entry name" value="Protoglobin"/>
    <property type="match status" value="1"/>
</dbReference>
<protein>
    <submittedName>
        <fullName evidence="2">Globin-coupled histidine kinase</fullName>
    </submittedName>
</protein>
<keyword evidence="3" id="KW-1185">Reference proteome</keyword>
<dbReference type="SUPFAM" id="SSF46458">
    <property type="entry name" value="Globin-like"/>
    <property type="match status" value="1"/>
</dbReference>
<keyword evidence="2" id="KW-0808">Transferase</keyword>
<dbReference type="InterPro" id="IPR012292">
    <property type="entry name" value="Globin/Proto"/>
</dbReference>
<dbReference type="Gene3D" id="1.10.490.10">
    <property type="entry name" value="Globins"/>
    <property type="match status" value="1"/>
</dbReference>
<dbReference type="GO" id="GO:0016301">
    <property type="term" value="F:kinase activity"/>
    <property type="evidence" value="ECO:0007669"/>
    <property type="project" value="UniProtKB-KW"/>
</dbReference>
<feature type="domain" description="Globin-sensor" evidence="1">
    <location>
        <begin position="18"/>
        <end position="162"/>
    </location>
</feature>